<dbReference type="InterPro" id="IPR049326">
    <property type="entry name" value="Rhodopsin_dom_fungi"/>
</dbReference>
<feature type="transmembrane region" description="Helical" evidence="7">
    <location>
        <begin position="217"/>
        <end position="239"/>
    </location>
</feature>
<feature type="transmembrane region" description="Helical" evidence="7">
    <location>
        <begin position="6"/>
        <end position="23"/>
    </location>
</feature>
<feature type="transmembrane region" description="Helical" evidence="7">
    <location>
        <begin position="99"/>
        <end position="120"/>
    </location>
</feature>
<proteinExistence type="inferred from homology"/>
<evidence type="ECO:0000256" key="2">
    <source>
        <dbReference type="ARBA" id="ARBA00022692"/>
    </source>
</evidence>
<dbReference type="InterPro" id="IPR052337">
    <property type="entry name" value="SAT4-like"/>
</dbReference>
<comment type="caution">
    <text evidence="9">The sequence shown here is derived from an EMBL/GenBank/DDBJ whole genome shotgun (WGS) entry which is preliminary data.</text>
</comment>
<dbReference type="Proteomes" id="UP000775872">
    <property type="component" value="Unassembled WGS sequence"/>
</dbReference>
<feature type="compositionally biased region" description="Polar residues" evidence="6">
    <location>
        <begin position="311"/>
        <end position="323"/>
    </location>
</feature>
<evidence type="ECO:0000256" key="6">
    <source>
        <dbReference type="SAM" id="MobiDB-lite"/>
    </source>
</evidence>
<dbReference type="EMBL" id="CABFOC020000011">
    <property type="protein sequence ID" value="CAH0045182.1"/>
    <property type="molecule type" value="Genomic_DNA"/>
</dbReference>
<evidence type="ECO:0000259" key="8">
    <source>
        <dbReference type="Pfam" id="PF20684"/>
    </source>
</evidence>
<dbReference type="Pfam" id="PF20684">
    <property type="entry name" value="Fung_rhodopsin"/>
    <property type="match status" value="1"/>
</dbReference>
<keyword evidence="4 7" id="KW-0472">Membrane</keyword>
<dbReference type="AlphaFoldDB" id="A0A9N9W661"/>
<evidence type="ECO:0000256" key="5">
    <source>
        <dbReference type="ARBA" id="ARBA00038359"/>
    </source>
</evidence>
<keyword evidence="2 7" id="KW-0812">Transmembrane</keyword>
<reference evidence="9" key="1">
    <citation type="submission" date="2021-10" db="EMBL/GenBank/DDBJ databases">
        <authorList>
            <person name="Piombo E."/>
        </authorList>
    </citation>
    <scope>NUCLEOTIDE SEQUENCE</scope>
</reference>
<evidence type="ECO:0000313" key="9">
    <source>
        <dbReference type="EMBL" id="CAH0045182.1"/>
    </source>
</evidence>
<feature type="transmembrane region" description="Helical" evidence="7">
    <location>
        <begin position="132"/>
        <end position="154"/>
    </location>
</feature>
<sequence length="388" mass="42584">MATDPFIIEAFSYLAICVVVVLFRTFCRVKQTGWVGLGPDDYLMLACLVPLLTETILAYNVGAQFRGLSNSNMADDERAALSPDSDEWRWRVGGSKVQIAGWAIYTTLIWMIKASMCAFYMRLTAGLTGYRIRIYIGFGGIIASYIACMCSILFSCQPFEKLWQIYPNPGNVCLPAANKVNIYISMTLNFVTDLYLFMIPIPMLWAAQLPKVKRIGLIVLFSGGILIMVFGILRCTSILKSEATGPKEGAAWGMRESFVAIITTSLPMTWGWVRQMLRPILGSLLSSNKDRATKTSRRTHPEPGSIMLGDTSDTSWRGGQRNRSAAVYSGSRASRNDVFVHTGGTASSEENILPGGKRGGITKQVELTVSTAEVPAPASSDVSRTSCR</sequence>
<organism evidence="9 10">
    <name type="scientific">Clonostachys solani</name>
    <dbReference type="NCBI Taxonomy" id="160281"/>
    <lineage>
        <taxon>Eukaryota</taxon>
        <taxon>Fungi</taxon>
        <taxon>Dikarya</taxon>
        <taxon>Ascomycota</taxon>
        <taxon>Pezizomycotina</taxon>
        <taxon>Sordariomycetes</taxon>
        <taxon>Hypocreomycetidae</taxon>
        <taxon>Hypocreales</taxon>
        <taxon>Bionectriaceae</taxon>
        <taxon>Clonostachys</taxon>
    </lineage>
</organism>
<feature type="domain" description="Rhodopsin" evidence="8">
    <location>
        <begin position="24"/>
        <end position="272"/>
    </location>
</feature>
<dbReference type="OrthoDB" id="2988756at2759"/>
<dbReference type="PANTHER" id="PTHR33048">
    <property type="entry name" value="PTH11-LIKE INTEGRAL MEMBRANE PROTEIN (AFU_ORTHOLOGUE AFUA_5G11245)"/>
    <property type="match status" value="1"/>
</dbReference>
<keyword evidence="3 7" id="KW-1133">Transmembrane helix</keyword>
<dbReference type="GO" id="GO:0016020">
    <property type="term" value="C:membrane"/>
    <property type="evidence" value="ECO:0007669"/>
    <property type="project" value="UniProtKB-SubCell"/>
</dbReference>
<feature type="transmembrane region" description="Helical" evidence="7">
    <location>
        <begin position="43"/>
        <end position="62"/>
    </location>
</feature>
<keyword evidence="10" id="KW-1185">Reference proteome</keyword>
<protein>
    <recommendedName>
        <fullName evidence="8">Rhodopsin domain-containing protein</fullName>
    </recommendedName>
</protein>
<feature type="transmembrane region" description="Helical" evidence="7">
    <location>
        <begin position="182"/>
        <end position="205"/>
    </location>
</feature>
<evidence type="ECO:0000256" key="3">
    <source>
        <dbReference type="ARBA" id="ARBA00022989"/>
    </source>
</evidence>
<name>A0A9N9W661_9HYPO</name>
<evidence type="ECO:0000313" key="10">
    <source>
        <dbReference type="Proteomes" id="UP000775872"/>
    </source>
</evidence>
<feature type="region of interest" description="Disordered" evidence="6">
    <location>
        <begin position="289"/>
        <end position="329"/>
    </location>
</feature>
<evidence type="ECO:0000256" key="1">
    <source>
        <dbReference type="ARBA" id="ARBA00004141"/>
    </source>
</evidence>
<feature type="transmembrane region" description="Helical" evidence="7">
    <location>
        <begin position="251"/>
        <end position="273"/>
    </location>
</feature>
<comment type="similarity">
    <text evidence="5">Belongs to the SAT4 family.</text>
</comment>
<evidence type="ECO:0000256" key="7">
    <source>
        <dbReference type="SAM" id="Phobius"/>
    </source>
</evidence>
<gene>
    <name evidence="9" type="ORF">CSOL1703_00010927</name>
</gene>
<accession>A0A9N9W661</accession>
<evidence type="ECO:0000256" key="4">
    <source>
        <dbReference type="ARBA" id="ARBA00023136"/>
    </source>
</evidence>
<comment type="subcellular location">
    <subcellularLocation>
        <location evidence="1">Membrane</location>
        <topology evidence="1">Multi-pass membrane protein</topology>
    </subcellularLocation>
</comment>
<dbReference type="PANTHER" id="PTHR33048:SF2">
    <property type="entry name" value="SRPK"/>
    <property type="match status" value="1"/>
</dbReference>